<evidence type="ECO:0000256" key="5">
    <source>
        <dbReference type="ARBA" id="ARBA00022827"/>
    </source>
</evidence>
<name>A0ABM0LYD6_SACKO</name>
<evidence type="ECO:0000256" key="2">
    <source>
        <dbReference type="ARBA" id="ARBA00005189"/>
    </source>
</evidence>
<reference evidence="11" key="1">
    <citation type="submission" date="2025-08" db="UniProtKB">
        <authorList>
            <consortium name="RefSeq"/>
        </authorList>
    </citation>
    <scope>IDENTIFICATION</scope>
    <source>
        <tissue evidence="11">Testes</tissue>
    </source>
</reference>
<dbReference type="Gene3D" id="1.20.140.10">
    <property type="entry name" value="Butyryl-CoA Dehydrogenase, subunit A, domain 3"/>
    <property type="match status" value="2"/>
</dbReference>
<dbReference type="RefSeq" id="XP_006812777.1">
    <property type="nucleotide sequence ID" value="XM_006812714.1"/>
</dbReference>
<dbReference type="InterPro" id="IPR055060">
    <property type="entry name" value="ACOX_C_alpha1"/>
</dbReference>
<evidence type="ECO:0000259" key="8">
    <source>
        <dbReference type="Pfam" id="PF02770"/>
    </source>
</evidence>
<dbReference type="GeneID" id="102806573"/>
<dbReference type="Gene3D" id="2.40.110.10">
    <property type="entry name" value="Butyryl-CoA Dehydrogenase, subunit A, domain 2"/>
    <property type="match status" value="1"/>
</dbReference>
<feature type="domain" description="Acyl-CoA oxidase/dehydrogenase middle" evidence="8">
    <location>
        <begin position="12"/>
        <end position="123"/>
    </location>
</feature>
<gene>
    <name evidence="11" type="primary">LOC102806573</name>
</gene>
<feature type="domain" description="Acyl-CoA oxidase C-alpha1" evidence="9">
    <location>
        <begin position="159"/>
        <end position="295"/>
    </location>
</feature>
<dbReference type="Proteomes" id="UP000694865">
    <property type="component" value="Unplaced"/>
</dbReference>
<feature type="domain" description="Acyl-CoA oxidase C-terminal" evidence="7">
    <location>
        <begin position="329"/>
        <end position="504"/>
    </location>
</feature>
<dbReference type="Pfam" id="PF22924">
    <property type="entry name" value="ACOX_C_alpha1"/>
    <property type="match status" value="1"/>
</dbReference>
<comment type="pathway">
    <text evidence="2">Lipid metabolism.</text>
</comment>
<evidence type="ECO:0000256" key="1">
    <source>
        <dbReference type="ARBA" id="ARBA00001974"/>
    </source>
</evidence>
<evidence type="ECO:0000256" key="3">
    <source>
        <dbReference type="ARBA" id="ARBA00006288"/>
    </source>
</evidence>
<evidence type="ECO:0000259" key="7">
    <source>
        <dbReference type="Pfam" id="PF01756"/>
    </source>
</evidence>
<dbReference type="PANTHER" id="PTHR10909">
    <property type="entry name" value="ELECTRON TRANSPORT OXIDOREDUCTASE"/>
    <property type="match status" value="1"/>
</dbReference>
<evidence type="ECO:0000256" key="6">
    <source>
        <dbReference type="ARBA" id="ARBA00023002"/>
    </source>
</evidence>
<evidence type="ECO:0000313" key="11">
    <source>
        <dbReference type="RefSeq" id="XP_006812777.1"/>
    </source>
</evidence>
<dbReference type="PANTHER" id="PTHR10909:SF390">
    <property type="entry name" value="PEROXISOMAL ACYL-COENZYME A OXIDASE 3"/>
    <property type="match status" value="1"/>
</dbReference>
<evidence type="ECO:0000313" key="10">
    <source>
        <dbReference type="Proteomes" id="UP000694865"/>
    </source>
</evidence>
<dbReference type="InterPro" id="IPR012258">
    <property type="entry name" value="Acyl-CoA_oxidase"/>
</dbReference>
<keyword evidence="6" id="KW-0560">Oxidoreductase</keyword>
<comment type="cofactor">
    <cofactor evidence="1">
        <name>FAD</name>
        <dbReference type="ChEBI" id="CHEBI:57692"/>
    </cofactor>
</comment>
<keyword evidence="10" id="KW-1185">Reference proteome</keyword>
<dbReference type="SUPFAM" id="SSF47203">
    <property type="entry name" value="Acyl-CoA dehydrogenase C-terminal domain-like"/>
    <property type="match status" value="2"/>
</dbReference>
<dbReference type="Pfam" id="PF02770">
    <property type="entry name" value="Acyl-CoA_dh_M"/>
    <property type="match status" value="1"/>
</dbReference>
<dbReference type="InterPro" id="IPR002655">
    <property type="entry name" value="Acyl-CoA_oxidase_C"/>
</dbReference>
<protein>
    <submittedName>
        <fullName evidence="11">Peroxisomal acyl-coenzyme A oxidase 3-like</fullName>
    </submittedName>
</protein>
<dbReference type="InterPro" id="IPR046373">
    <property type="entry name" value="Acyl-CoA_Oxase/DH_mid-dom_sf"/>
</dbReference>
<accession>A0ABM0LYD6</accession>
<organism evidence="10 11">
    <name type="scientific">Saccoglossus kowalevskii</name>
    <name type="common">Acorn worm</name>
    <dbReference type="NCBI Taxonomy" id="10224"/>
    <lineage>
        <taxon>Eukaryota</taxon>
        <taxon>Metazoa</taxon>
        <taxon>Hemichordata</taxon>
        <taxon>Enteropneusta</taxon>
        <taxon>Harrimaniidae</taxon>
        <taxon>Saccoglossus</taxon>
    </lineage>
</organism>
<dbReference type="SUPFAM" id="SSF56645">
    <property type="entry name" value="Acyl-CoA dehydrogenase NM domain-like"/>
    <property type="match status" value="1"/>
</dbReference>
<dbReference type="InterPro" id="IPR036250">
    <property type="entry name" value="AcylCo_DH-like_C"/>
</dbReference>
<dbReference type="InterPro" id="IPR006091">
    <property type="entry name" value="Acyl-CoA_Oxase/DH_mid-dom"/>
</dbReference>
<proteinExistence type="inferred from homology"/>
<keyword evidence="4" id="KW-0285">Flavoprotein</keyword>
<sequence>MLVPGQTPLFGSFSLTELSHGSNVKNMRTTATFDPETKDFILNTPDIEATKIWMGNVGKTATHSIVYAQLYTADGKCHGLHMFVVQIRDTKTLLPLPGIMVGDIGHKLGLNGLDNGFLMFNNVRIPRQSLLNKTGDVTSAGKYTTPFSDPDKKFGASLGTLSGGRVGIVSVCTGNMKLCVSIAMRYSAARKQFGPTNDKEIPVLEYQLQQWRLIPYLAATYAIEIFSKQFMKYFIELNIGTLLGSDTLDMAEFGKELHAVACSGKSLSSWLARDAVQECREACGGHGYLSDVQITAPMKTVNFLNDADRILKWKFQATTTVQCYDAAISLAAYKWLVCYQLKESADKLNKESSSGKDGFAARNDSQAYYARSLALMFIEHTVLQWFYDCVNDPAVPPGLAPVLKKLCALYGLWSLEKHMATLYQGGYMSGRDPARLIREAIVQLCRILKDDAVALVDVIAPRDFILNSALGKADGEIYKNIFSAIMKTPKVMERPDWWREFCNKPVQGLLRGKL</sequence>
<keyword evidence="5" id="KW-0274">FAD</keyword>
<dbReference type="InterPro" id="IPR009100">
    <property type="entry name" value="AcylCoA_DH/oxidase_NM_dom_sf"/>
</dbReference>
<evidence type="ECO:0000259" key="9">
    <source>
        <dbReference type="Pfam" id="PF22924"/>
    </source>
</evidence>
<evidence type="ECO:0000256" key="4">
    <source>
        <dbReference type="ARBA" id="ARBA00022630"/>
    </source>
</evidence>
<dbReference type="Pfam" id="PF01756">
    <property type="entry name" value="ACOX"/>
    <property type="match status" value="1"/>
</dbReference>
<comment type="similarity">
    <text evidence="3">Belongs to the acyl-CoA oxidase family.</text>
</comment>